<evidence type="ECO:0000313" key="5">
    <source>
        <dbReference type="EMBL" id="OYD13751.1"/>
    </source>
</evidence>
<dbReference type="InterPro" id="IPR002346">
    <property type="entry name" value="Mopterin_DH_FAD-bd"/>
</dbReference>
<dbReference type="InterPro" id="IPR016166">
    <property type="entry name" value="FAD-bd_PCMH"/>
</dbReference>
<organism evidence="5 6">
    <name type="scientific">candidate division WOR-3 bacterium JGI_Cruoil_03_44_89</name>
    <dbReference type="NCBI Taxonomy" id="1973748"/>
    <lineage>
        <taxon>Bacteria</taxon>
        <taxon>Bacteria division WOR-3</taxon>
    </lineage>
</organism>
<comment type="caution">
    <text evidence="5">The sequence shown here is derived from an EMBL/GenBank/DDBJ whole genome shotgun (WGS) entry which is preliminary data.</text>
</comment>
<name>A0A235BNA7_UNCW3</name>
<dbReference type="Proteomes" id="UP000215215">
    <property type="component" value="Unassembled WGS sequence"/>
</dbReference>
<dbReference type="GO" id="GO:0016491">
    <property type="term" value="F:oxidoreductase activity"/>
    <property type="evidence" value="ECO:0007669"/>
    <property type="project" value="UniProtKB-KW"/>
</dbReference>
<protein>
    <recommendedName>
        <fullName evidence="4">FAD-binding PCMH-type domain-containing protein</fullName>
    </recommendedName>
</protein>
<dbReference type="SMART" id="SM01092">
    <property type="entry name" value="CO_deh_flav_C"/>
    <property type="match status" value="1"/>
</dbReference>
<feature type="domain" description="FAD-binding PCMH-type" evidence="4">
    <location>
        <begin position="1"/>
        <end position="169"/>
    </location>
</feature>
<evidence type="ECO:0000256" key="3">
    <source>
        <dbReference type="ARBA" id="ARBA00023002"/>
    </source>
</evidence>
<dbReference type="PANTHER" id="PTHR42659">
    <property type="entry name" value="XANTHINE DEHYDROGENASE SUBUNIT C-RELATED"/>
    <property type="match status" value="1"/>
</dbReference>
<dbReference type="InterPro" id="IPR036318">
    <property type="entry name" value="FAD-bd_PCMH-like_sf"/>
</dbReference>
<evidence type="ECO:0000256" key="1">
    <source>
        <dbReference type="ARBA" id="ARBA00022630"/>
    </source>
</evidence>
<dbReference type="AlphaFoldDB" id="A0A235BNA7"/>
<dbReference type="Gene3D" id="3.30.43.10">
    <property type="entry name" value="Uridine Diphospho-n-acetylenolpyruvylglucosamine Reductase, domain 2"/>
    <property type="match status" value="1"/>
</dbReference>
<dbReference type="InterPro" id="IPR016169">
    <property type="entry name" value="FAD-bd_PCMH_sub2"/>
</dbReference>
<reference evidence="5 6" key="1">
    <citation type="submission" date="2017-07" db="EMBL/GenBank/DDBJ databases">
        <title>Recovery of genomes from metagenomes via a dereplication, aggregation, and scoring strategy.</title>
        <authorList>
            <person name="Sieber C.M."/>
            <person name="Probst A.J."/>
            <person name="Sharrar A."/>
            <person name="Thomas B.C."/>
            <person name="Hess M."/>
            <person name="Tringe S.G."/>
            <person name="Banfield J.F."/>
        </authorList>
    </citation>
    <scope>NUCLEOTIDE SEQUENCE [LARGE SCALE GENOMIC DNA]</scope>
    <source>
        <strain evidence="5">JGI_Cruoil_03_44_89</strain>
    </source>
</reference>
<keyword evidence="3" id="KW-0560">Oxidoreductase</keyword>
<evidence type="ECO:0000313" key="6">
    <source>
        <dbReference type="Proteomes" id="UP000215215"/>
    </source>
</evidence>
<dbReference type="SUPFAM" id="SSF56176">
    <property type="entry name" value="FAD-binding/transporter-associated domain-like"/>
    <property type="match status" value="1"/>
</dbReference>
<dbReference type="PANTHER" id="PTHR42659:SF2">
    <property type="entry name" value="XANTHINE DEHYDROGENASE SUBUNIT C-RELATED"/>
    <property type="match status" value="1"/>
</dbReference>
<dbReference type="Gene3D" id="3.30.390.50">
    <property type="entry name" value="CO dehydrogenase flavoprotein, C-terminal domain"/>
    <property type="match status" value="1"/>
</dbReference>
<keyword evidence="1" id="KW-0285">Flavoprotein</keyword>
<dbReference type="GO" id="GO:0071949">
    <property type="term" value="F:FAD binding"/>
    <property type="evidence" value="ECO:0007669"/>
    <property type="project" value="InterPro"/>
</dbReference>
<dbReference type="Pfam" id="PF03450">
    <property type="entry name" value="CO_deh_flav_C"/>
    <property type="match status" value="1"/>
</dbReference>
<accession>A0A235BNA7</accession>
<dbReference type="InterPro" id="IPR051312">
    <property type="entry name" value="Diverse_Substr_Oxidored"/>
</dbReference>
<keyword evidence="2" id="KW-0274">FAD</keyword>
<dbReference type="InterPro" id="IPR016167">
    <property type="entry name" value="FAD-bd_PCMH_sub1"/>
</dbReference>
<dbReference type="EMBL" id="NOZQ01000217">
    <property type="protein sequence ID" value="OYD13751.1"/>
    <property type="molecule type" value="Genomic_DNA"/>
</dbReference>
<dbReference type="InterPro" id="IPR005107">
    <property type="entry name" value="CO_DH_flav_C"/>
</dbReference>
<evidence type="ECO:0000256" key="2">
    <source>
        <dbReference type="ARBA" id="ARBA00022827"/>
    </source>
</evidence>
<sequence>MKVYNPKNIKEALTYLGGKDTHILAGGTDLIVRIKDRDIYPKSIVNIKMLHLDYIKINGDFIKVGALTSVETLYRSEIINTYAPVLSDAVGKMGSPQIRNLGTIGGNIANASPAADTVPPLFVLNAGITLKSRRGKRAVAIGEFFTGPGENIIERDEFITEVVFKKMESDEVWFFKKLGQRKALTIAKISLAFGGRLSGRKLNEVSIALGAVASTVIYAKRTADFLNSKRLTRDVIDVVSKIIQKEIEPITDIRSTVEYRRKMAGALLKQGLLDIMYSVIARQS</sequence>
<gene>
    <name evidence="5" type="ORF">CH333_10115</name>
</gene>
<dbReference type="PROSITE" id="PS51387">
    <property type="entry name" value="FAD_PCMH"/>
    <property type="match status" value="1"/>
</dbReference>
<dbReference type="InterPro" id="IPR036683">
    <property type="entry name" value="CO_DH_flav_C_dom_sf"/>
</dbReference>
<proteinExistence type="predicted"/>
<dbReference type="FunFam" id="3.30.465.10:FF:000017">
    <property type="entry name" value="Xanthine dehydrogenase, FAD binding subunit"/>
    <property type="match status" value="1"/>
</dbReference>
<dbReference type="Pfam" id="PF00941">
    <property type="entry name" value="FAD_binding_5"/>
    <property type="match status" value="1"/>
</dbReference>
<dbReference type="SUPFAM" id="SSF55447">
    <property type="entry name" value="CO dehydrogenase flavoprotein C-terminal domain-like"/>
    <property type="match status" value="1"/>
</dbReference>
<evidence type="ECO:0000259" key="4">
    <source>
        <dbReference type="PROSITE" id="PS51387"/>
    </source>
</evidence>
<dbReference type="Gene3D" id="3.30.465.10">
    <property type="match status" value="1"/>
</dbReference>